<protein>
    <recommendedName>
        <fullName evidence="4">6-pyruvoyltetrahydropterin synthase</fullName>
        <ecNumber evidence="4">4.2.3.12</ecNumber>
    </recommendedName>
</protein>
<dbReference type="InterPro" id="IPR022470">
    <property type="entry name" value="PTPS_Cys_AS"/>
</dbReference>
<gene>
    <name evidence="9" type="ORF">GSLYS_00003858001</name>
</gene>
<dbReference type="PROSITE" id="PS00987">
    <property type="entry name" value="PTPS_1"/>
    <property type="match status" value="1"/>
</dbReference>
<dbReference type="SUPFAM" id="SSF55620">
    <property type="entry name" value="Tetrahydrobiopterin biosynthesis enzymes-like"/>
    <property type="match status" value="1"/>
</dbReference>
<accession>A0AAV2H968</accession>
<evidence type="ECO:0000256" key="6">
    <source>
        <dbReference type="ARBA" id="ARBA00022833"/>
    </source>
</evidence>
<comment type="pathway">
    <text evidence="2">Cofactor biosynthesis; tetrahydrobiopterin biosynthesis; tetrahydrobiopterin from 7,8-dihydroneopterin triphosphate: step 1/3.</text>
</comment>
<evidence type="ECO:0000256" key="4">
    <source>
        <dbReference type="ARBA" id="ARBA00013100"/>
    </source>
</evidence>
<sequence length="62" mass="6923">MSIVGQRVSELQLQPVVYVQRIESFSACHRLHSPHLSDAENASIFGKCNNPYGHGHNYKGTL</sequence>
<dbReference type="GO" id="GO:0005739">
    <property type="term" value="C:mitochondrion"/>
    <property type="evidence" value="ECO:0007669"/>
    <property type="project" value="TreeGrafter"/>
</dbReference>
<dbReference type="GO" id="GO:0046872">
    <property type="term" value="F:metal ion binding"/>
    <property type="evidence" value="ECO:0007669"/>
    <property type="project" value="UniProtKB-KW"/>
</dbReference>
<evidence type="ECO:0000256" key="3">
    <source>
        <dbReference type="ARBA" id="ARBA00009164"/>
    </source>
</evidence>
<dbReference type="InterPro" id="IPR007115">
    <property type="entry name" value="6-PTP_synth/QueD"/>
</dbReference>
<dbReference type="EMBL" id="CAXITT010000053">
    <property type="protein sequence ID" value="CAL1529703.1"/>
    <property type="molecule type" value="Genomic_DNA"/>
</dbReference>
<keyword evidence="7" id="KW-0783">Tetrahydrobiopterin biosynthesis</keyword>
<dbReference type="PANTHER" id="PTHR12589">
    <property type="entry name" value="PYRUVOYL TETRAHYDROBIOPTERIN SYNTHASE"/>
    <property type="match status" value="1"/>
</dbReference>
<evidence type="ECO:0000256" key="7">
    <source>
        <dbReference type="ARBA" id="ARBA00023007"/>
    </source>
</evidence>
<keyword evidence="8" id="KW-0456">Lyase</keyword>
<dbReference type="Proteomes" id="UP001497497">
    <property type="component" value="Unassembled WGS sequence"/>
</dbReference>
<name>A0AAV2H968_LYMST</name>
<dbReference type="Gene3D" id="3.30.479.10">
    <property type="entry name" value="6-pyruvoyl tetrahydropterin synthase/QueD"/>
    <property type="match status" value="1"/>
</dbReference>
<comment type="cofactor">
    <cofactor evidence="1">
        <name>Zn(2+)</name>
        <dbReference type="ChEBI" id="CHEBI:29105"/>
    </cofactor>
</comment>
<evidence type="ECO:0000313" key="10">
    <source>
        <dbReference type="Proteomes" id="UP001497497"/>
    </source>
</evidence>
<dbReference type="EC" id="4.2.3.12" evidence="4"/>
<comment type="similarity">
    <text evidence="3">Belongs to the PTPS family.</text>
</comment>
<evidence type="ECO:0000256" key="8">
    <source>
        <dbReference type="ARBA" id="ARBA00023239"/>
    </source>
</evidence>
<dbReference type="GO" id="GO:0006729">
    <property type="term" value="P:tetrahydrobiopterin biosynthetic process"/>
    <property type="evidence" value="ECO:0007669"/>
    <property type="project" value="UniProtKB-KW"/>
</dbReference>
<dbReference type="InterPro" id="IPR038418">
    <property type="entry name" value="6-PTP_synth/QueD_sf"/>
</dbReference>
<dbReference type="AlphaFoldDB" id="A0AAV2H968"/>
<dbReference type="Pfam" id="PF01242">
    <property type="entry name" value="PTPS"/>
    <property type="match status" value="1"/>
</dbReference>
<evidence type="ECO:0000313" key="9">
    <source>
        <dbReference type="EMBL" id="CAL1529703.1"/>
    </source>
</evidence>
<keyword evidence="10" id="KW-1185">Reference proteome</keyword>
<comment type="caution">
    <text evidence="9">The sequence shown here is derived from an EMBL/GenBank/DDBJ whole genome shotgun (WGS) entry which is preliminary data.</text>
</comment>
<evidence type="ECO:0000256" key="1">
    <source>
        <dbReference type="ARBA" id="ARBA00001947"/>
    </source>
</evidence>
<keyword evidence="5" id="KW-0479">Metal-binding</keyword>
<reference evidence="9 10" key="1">
    <citation type="submission" date="2024-04" db="EMBL/GenBank/DDBJ databases">
        <authorList>
            <consortium name="Genoscope - CEA"/>
            <person name="William W."/>
        </authorList>
    </citation>
    <scope>NUCLEOTIDE SEQUENCE [LARGE SCALE GENOMIC DNA]</scope>
</reference>
<dbReference type="GO" id="GO:0003874">
    <property type="term" value="F:6-pyruvoyltetrahydropterin synthase activity"/>
    <property type="evidence" value="ECO:0007669"/>
    <property type="project" value="UniProtKB-EC"/>
</dbReference>
<proteinExistence type="inferred from homology"/>
<evidence type="ECO:0000256" key="5">
    <source>
        <dbReference type="ARBA" id="ARBA00022723"/>
    </source>
</evidence>
<evidence type="ECO:0000256" key="2">
    <source>
        <dbReference type="ARBA" id="ARBA00005126"/>
    </source>
</evidence>
<organism evidence="9 10">
    <name type="scientific">Lymnaea stagnalis</name>
    <name type="common">Great pond snail</name>
    <name type="synonym">Helix stagnalis</name>
    <dbReference type="NCBI Taxonomy" id="6523"/>
    <lineage>
        <taxon>Eukaryota</taxon>
        <taxon>Metazoa</taxon>
        <taxon>Spiralia</taxon>
        <taxon>Lophotrochozoa</taxon>
        <taxon>Mollusca</taxon>
        <taxon>Gastropoda</taxon>
        <taxon>Heterobranchia</taxon>
        <taxon>Euthyneura</taxon>
        <taxon>Panpulmonata</taxon>
        <taxon>Hygrophila</taxon>
        <taxon>Lymnaeoidea</taxon>
        <taxon>Lymnaeidae</taxon>
        <taxon>Lymnaea</taxon>
    </lineage>
</organism>
<dbReference type="PANTHER" id="PTHR12589:SF7">
    <property type="entry name" value="6-PYRUVOYL TETRAHYDROBIOPTERIN SYNTHASE"/>
    <property type="match status" value="1"/>
</dbReference>
<keyword evidence="6" id="KW-0862">Zinc</keyword>